<feature type="transmembrane region" description="Helical" evidence="1">
    <location>
        <begin position="35"/>
        <end position="54"/>
    </location>
</feature>
<reference evidence="2 3" key="1">
    <citation type="submission" date="2018-10" db="EMBL/GenBank/DDBJ databases">
        <title>Genomic Encyclopedia of Type Strains, Phase IV (KMG-IV): sequencing the most valuable type-strain genomes for metagenomic binning, comparative biology and taxonomic classification.</title>
        <authorList>
            <person name="Goeker M."/>
        </authorList>
    </citation>
    <scope>NUCLEOTIDE SEQUENCE [LARGE SCALE GENOMIC DNA]</scope>
    <source>
        <strain evidence="2 3">DSM 22008</strain>
    </source>
</reference>
<feature type="transmembrane region" description="Helical" evidence="1">
    <location>
        <begin position="100"/>
        <end position="121"/>
    </location>
</feature>
<protein>
    <submittedName>
        <fullName evidence="2">Uncharacterized protein</fullName>
    </submittedName>
</protein>
<evidence type="ECO:0000313" key="2">
    <source>
        <dbReference type="EMBL" id="RKQ68829.1"/>
    </source>
</evidence>
<keyword evidence="1" id="KW-1133">Transmembrane helix</keyword>
<evidence type="ECO:0000256" key="1">
    <source>
        <dbReference type="SAM" id="Phobius"/>
    </source>
</evidence>
<organism evidence="2 3">
    <name type="scientific">Litorimonas taeanensis</name>
    <dbReference type="NCBI Taxonomy" id="568099"/>
    <lineage>
        <taxon>Bacteria</taxon>
        <taxon>Pseudomonadati</taxon>
        <taxon>Pseudomonadota</taxon>
        <taxon>Alphaproteobacteria</taxon>
        <taxon>Maricaulales</taxon>
        <taxon>Robiginitomaculaceae</taxon>
    </lineage>
</organism>
<dbReference type="OrthoDB" id="9903566at2"/>
<name>A0A420WCS5_9PROT</name>
<gene>
    <name evidence="2" type="ORF">DES40_1603</name>
</gene>
<dbReference type="Proteomes" id="UP000282211">
    <property type="component" value="Unassembled WGS sequence"/>
</dbReference>
<keyword evidence="3" id="KW-1185">Reference proteome</keyword>
<dbReference type="InParanoid" id="A0A420WCS5"/>
<comment type="caution">
    <text evidence="2">The sequence shown here is derived from an EMBL/GenBank/DDBJ whole genome shotgun (WGS) entry which is preliminary data.</text>
</comment>
<accession>A0A420WCS5</accession>
<evidence type="ECO:0000313" key="3">
    <source>
        <dbReference type="Proteomes" id="UP000282211"/>
    </source>
</evidence>
<keyword evidence="1" id="KW-0812">Transmembrane</keyword>
<dbReference type="EMBL" id="RBII01000002">
    <property type="protein sequence ID" value="RKQ68829.1"/>
    <property type="molecule type" value="Genomic_DNA"/>
</dbReference>
<sequence>MNKQAILPTLFVFLLPFLCDVIIFGGSGQSDKVLQAPAILIGNAVFAAFPFLVIGAVMRPRRSVTLALWVTAFLTGLVWMSYAISGWGYQIEKNDGMANLGLSMFLMVWPFICVILMGVIAKFKEADIQGGSNV</sequence>
<keyword evidence="1" id="KW-0472">Membrane</keyword>
<dbReference type="RefSeq" id="WP_121100567.1">
    <property type="nucleotide sequence ID" value="NZ_RBII01000002.1"/>
</dbReference>
<dbReference type="AlphaFoldDB" id="A0A420WCS5"/>
<feature type="transmembrane region" description="Helical" evidence="1">
    <location>
        <begin position="66"/>
        <end position="88"/>
    </location>
</feature>
<proteinExistence type="predicted"/>